<reference evidence="1" key="1">
    <citation type="submission" date="2023-01" db="EMBL/GenBank/DDBJ databases">
        <title>Genome assembly of the deep-sea coral Lophelia pertusa.</title>
        <authorList>
            <person name="Herrera S."/>
            <person name="Cordes E."/>
        </authorList>
    </citation>
    <scope>NUCLEOTIDE SEQUENCE</scope>
    <source>
        <strain evidence="1">USNM1676648</strain>
        <tissue evidence="1">Polyp</tissue>
    </source>
</reference>
<proteinExistence type="predicted"/>
<organism evidence="1 2">
    <name type="scientific">Desmophyllum pertusum</name>
    <dbReference type="NCBI Taxonomy" id="174260"/>
    <lineage>
        <taxon>Eukaryota</taxon>
        <taxon>Metazoa</taxon>
        <taxon>Cnidaria</taxon>
        <taxon>Anthozoa</taxon>
        <taxon>Hexacorallia</taxon>
        <taxon>Scleractinia</taxon>
        <taxon>Caryophylliina</taxon>
        <taxon>Caryophylliidae</taxon>
        <taxon>Desmophyllum</taxon>
    </lineage>
</organism>
<dbReference type="Proteomes" id="UP001163046">
    <property type="component" value="Unassembled WGS sequence"/>
</dbReference>
<dbReference type="OrthoDB" id="5949885at2759"/>
<evidence type="ECO:0000313" key="2">
    <source>
        <dbReference type="Proteomes" id="UP001163046"/>
    </source>
</evidence>
<dbReference type="AlphaFoldDB" id="A0A9W9Z9J0"/>
<comment type="caution">
    <text evidence="1">The sequence shown here is derived from an EMBL/GenBank/DDBJ whole genome shotgun (WGS) entry which is preliminary data.</text>
</comment>
<evidence type="ECO:0000313" key="1">
    <source>
        <dbReference type="EMBL" id="KAJ7377656.1"/>
    </source>
</evidence>
<sequence>MCSKMTQESIRAFIHENFGKDYFPVYHGQTNIVAPLALMVKRKRKWWKQPFGKAEMIILGGLEKYVVNEKQKHFQNYCSSRLEKEDKGLEKTEIREVSRNLDIGVQGLDNSGGLDLKFSDVLGDLELGKLTEEYYLDQPLREILSDAVLDPIKMAPLEGQQLRLVTAVMYSNKFSLKGNRMHQTSVSGNIHAPSEASPFVGNHSLFKGHVTNKTVPPPMVKRTSRASFLFKFCRVIYDKESKSLKIQDGEFVGKLCVLIGGYGPRPSQFQSRQMKKL</sequence>
<keyword evidence="2" id="KW-1185">Reference proteome</keyword>
<dbReference type="EMBL" id="MU826375">
    <property type="protein sequence ID" value="KAJ7377656.1"/>
    <property type="molecule type" value="Genomic_DNA"/>
</dbReference>
<name>A0A9W9Z9J0_9CNID</name>
<gene>
    <name evidence="1" type="ORF">OS493_027734</name>
</gene>
<accession>A0A9W9Z9J0</accession>
<protein>
    <submittedName>
        <fullName evidence="1">Uncharacterized protein</fullName>
    </submittedName>
</protein>